<name>A0A7V3ZZE1_UNCW3</name>
<dbReference type="CDD" id="cd02440">
    <property type="entry name" value="AdoMet_MTases"/>
    <property type="match status" value="1"/>
</dbReference>
<dbReference type="GO" id="GO:0032259">
    <property type="term" value="P:methylation"/>
    <property type="evidence" value="ECO:0007669"/>
    <property type="project" value="UniProtKB-KW"/>
</dbReference>
<organism evidence="2">
    <name type="scientific">candidate division WOR-3 bacterium</name>
    <dbReference type="NCBI Taxonomy" id="2052148"/>
    <lineage>
        <taxon>Bacteria</taxon>
        <taxon>Bacteria division WOR-3</taxon>
    </lineage>
</organism>
<sequence length="207" mass="23821">MEAFEFYAEDYDRWYDENHYLFQLELRALRKVIPRGIGLEVGVGTGRFAQALKVEFGVDPALNMLKFAKERGIEVVVGVGEQLPFKDGIFDYVMNVITICFVKDPRKVIQESRRVLKQGGKLITGFIDKNSFLGRIYEEKKKAGHKFYKYANFFAPEEVLELMKEAGLSRFEIYQAIFNFESQQKLEEPKEGFGEGAFVVISGVKED</sequence>
<dbReference type="Gene3D" id="3.40.50.150">
    <property type="entry name" value="Vaccinia Virus protein VP39"/>
    <property type="match status" value="1"/>
</dbReference>
<dbReference type="InterPro" id="IPR013216">
    <property type="entry name" value="Methyltransf_11"/>
</dbReference>
<keyword evidence="2" id="KW-0489">Methyltransferase</keyword>
<dbReference type="Pfam" id="PF08241">
    <property type="entry name" value="Methyltransf_11"/>
    <property type="match status" value="1"/>
</dbReference>
<dbReference type="InterPro" id="IPR050508">
    <property type="entry name" value="Methyltransf_Superfamily"/>
</dbReference>
<dbReference type="PANTHER" id="PTHR42912">
    <property type="entry name" value="METHYLTRANSFERASE"/>
    <property type="match status" value="1"/>
</dbReference>
<evidence type="ECO:0000259" key="1">
    <source>
        <dbReference type="Pfam" id="PF08241"/>
    </source>
</evidence>
<protein>
    <submittedName>
        <fullName evidence="2">SAM-dependent methyltransferase</fullName>
    </submittedName>
</protein>
<proteinExistence type="predicted"/>
<comment type="caution">
    <text evidence="2">The sequence shown here is derived from an EMBL/GenBank/DDBJ whole genome shotgun (WGS) entry which is preliminary data.</text>
</comment>
<feature type="domain" description="Methyltransferase type 11" evidence="1">
    <location>
        <begin position="39"/>
        <end position="123"/>
    </location>
</feature>
<dbReference type="GO" id="GO:0008757">
    <property type="term" value="F:S-adenosylmethionine-dependent methyltransferase activity"/>
    <property type="evidence" value="ECO:0007669"/>
    <property type="project" value="InterPro"/>
</dbReference>
<keyword evidence="2" id="KW-0808">Transferase</keyword>
<gene>
    <name evidence="2" type="ORF">ENU66_08880</name>
</gene>
<dbReference type="SUPFAM" id="SSF53335">
    <property type="entry name" value="S-adenosyl-L-methionine-dependent methyltransferases"/>
    <property type="match status" value="1"/>
</dbReference>
<dbReference type="EMBL" id="DTDJ01000052">
    <property type="protein sequence ID" value="HGL18427.1"/>
    <property type="molecule type" value="Genomic_DNA"/>
</dbReference>
<dbReference type="AlphaFoldDB" id="A0A7V3ZZE1"/>
<accession>A0A7V3ZZE1</accession>
<evidence type="ECO:0000313" key="2">
    <source>
        <dbReference type="EMBL" id="HGL18427.1"/>
    </source>
</evidence>
<dbReference type="PANTHER" id="PTHR42912:SF80">
    <property type="entry name" value="METHYLTRANSFERASE DOMAIN-CONTAINING PROTEIN"/>
    <property type="match status" value="1"/>
</dbReference>
<dbReference type="InterPro" id="IPR029063">
    <property type="entry name" value="SAM-dependent_MTases_sf"/>
</dbReference>
<reference evidence="2" key="1">
    <citation type="journal article" date="2020" name="mSystems">
        <title>Genome- and Community-Level Interaction Insights into Carbon Utilization and Element Cycling Functions of Hydrothermarchaeota in Hydrothermal Sediment.</title>
        <authorList>
            <person name="Zhou Z."/>
            <person name="Liu Y."/>
            <person name="Xu W."/>
            <person name="Pan J."/>
            <person name="Luo Z.H."/>
            <person name="Li M."/>
        </authorList>
    </citation>
    <scope>NUCLEOTIDE SEQUENCE [LARGE SCALE GENOMIC DNA]</scope>
    <source>
        <strain evidence="2">SpSt-69</strain>
    </source>
</reference>